<reference evidence="2 3" key="1">
    <citation type="submission" date="2023-12" db="EMBL/GenBank/DDBJ databases">
        <title>Amycolatopsis sp. V23-08.</title>
        <authorList>
            <person name="Somphong A."/>
        </authorList>
    </citation>
    <scope>NUCLEOTIDE SEQUENCE [LARGE SCALE GENOMIC DNA]</scope>
    <source>
        <strain evidence="2 3">V23-08</strain>
    </source>
</reference>
<evidence type="ECO:0000313" key="2">
    <source>
        <dbReference type="EMBL" id="MEA5357921.1"/>
    </source>
</evidence>
<sequence length="273" mass="27516">MLRDIRAELLKQSRRPASWLLLAVAVVLSLTFGYAVPYAGLDGAPATGGPGAGRGLSAMLPDAFVGSALGGLPIFVGALALIFGVLVAGSEYGFGTWKTVLVQNPSRVKVFGAKLVVVAVAGLAVVLVLFAATAGASALVASLQNQALVWPSASDILLGLGAGWLVATMWGALGVLLAVGLRSVALPIGLGLVWLLAVQNLLSSIAAPLLTWVAELQKVLPGPNAGALVASFGASAPGVEQIVGSGQATAVLAGYVVVFAVLGGWLLHRRDIA</sequence>
<feature type="transmembrane region" description="Helical" evidence="1">
    <location>
        <begin position="20"/>
        <end position="40"/>
    </location>
</feature>
<dbReference type="EMBL" id="JAYFSI010000001">
    <property type="protein sequence ID" value="MEA5357921.1"/>
    <property type="molecule type" value="Genomic_DNA"/>
</dbReference>
<accession>A0ABU5QXS0</accession>
<feature type="transmembrane region" description="Helical" evidence="1">
    <location>
        <begin position="248"/>
        <end position="267"/>
    </location>
</feature>
<feature type="transmembrane region" description="Helical" evidence="1">
    <location>
        <begin position="115"/>
        <end position="136"/>
    </location>
</feature>
<comment type="caution">
    <text evidence="2">The sequence shown here is derived from an EMBL/GenBank/DDBJ whole genome shotgun (WGS) entry which is preliminary data.</text>
</comment>
<feature type="transmembrane region" description="Helical" evidence="1">
    <location>
        <begin position="191"/>
        <end position="214"/>
    </location>
</feature>
<proteinExistence type="predicted"/>
<gene>
    <name evidence="2" type="ORF">VA596_00120</name>
</gene>
<feature type="transmembrane region" description="Helical" evidence="1">
    <location>
        <begin position="74"/>
        <end position="94"/>
    </location>
</feature>
<organism evidence="2 3">
    <name type="scientific">Amycolatopsis heterodermiae</name>
    <dbReference type="NCBI Taxonomy" id="3110235"/>
    <lineage>
        <taxon>Bacteria</taxon>
        <taxon>Bacillati</taxon>
        <taxon>Actinomycetota</taxon>
        <taxon>Actinomycetes</taxon>
        <taxon>Pseudonocardiales</taxon>
        <taxon>Pseudonocardiaceae</taxon>
        <taxon>Amycolatopsis</taxon>
    </lineage>
</organism>
<evidence type="ECO:0000313" key="3">
    <source>
        <dbReference type="Proteomes" id="UP001304298"/>
    </source>
</evidence>
<dbReference type="Proteomes" id="UP001304298">
    <property type="component" value="Unassembled WGS sequence"/>
</dbReference>
<keyword evidence="1" id="KW-0472">Membrane</keyword>
<keyword evidence="3" id="KW-1185">Reference proteome</keyword>
<evidence type="ECO:0000256" key="1">
    <source>
        <dbReference type="SAM" id="Phobius"/>
    </source>
</evidence>
<dbReference type="PANTHER" id="PTHR37305:SF1">
    <property type="entry name" value="MEMBRANE PROTEIN"/>
    <property type="match status" value="1"/>
</dbReference>
<keyword evidence="1" id="KW-0812">Transmembrane</keyword>
<dbReference type="Pfam" id="PF12730">
    <property type="entry name" value="ABC2_membrane_4"/>
    <property type="match status" value="1"/>
</dbReference>
<feature type="transmembrane region" description="Helical" evidence="1">
    <location>
        <begin position="156"/>
        <end position="179"/>
    </location>
</feature>
<protein>
    <submittedName>
        <fullName evidence="2">ABC transporter permease</fullName>
    </submittedName>
</protein>
<name>A0ABU5QXS0_9PSEU</name>
<dbReference type="PANTHER" id="PTHR37305">
    <property type="entry name" value="INTEGRAL MEMBRANE PROTEIN-RELATED"/>
    <property type="match status" value="1"/>
</dbReference>
<dbReference type="RefSeq" id="WP_323322292.1">
    <property type="nucleotide sequence ID" value="NZ_JAYFSI010000001.1"/>
</dbReference>
<keyword evidence="1" id="KW-1133">Transmembrane helix</keyword>